<evidence type="ECO:0000313" key="9">
    <source>
        <dbReference type="EMBL" id="MBB6669574.1"/>
    </source>
</evidence>
<dbReference type="PANTHER" id="PTHR45625:SF4">
    <property type="entry name" value="PEPTIDYLPROLYL ISOMERASE DOMAIN AND WD REPEAT-CONTAINING PROTEIN 1"/>
    <property type="match status" value="1"/>
</dbReference>
<organism evidence="9 10">
    <name type="scientific">Cohnella nanjingensis</name>
    <dbReference type="NCBI Taxonomy" id="1387779"/>
    <lineage>
        <taxon>Bacteria</taxon>
        <taxon>Bacillati</taxon>
        <taxon>Bacillota</taxon>
        <taxon>Bacilli</taxon>
        <taxon>Bacillales</taxon>
        <taxon>Paenibacillaceae</taxon>
        <taxon>Cohnella</taxon>
    </lineage>
</organism>
<dbReference type="Pfam" id="PF00160">
    <property type="entry name" value="Pro_isomerase"/>
    <property type="match status" value="1"/>
</dbReference>
<comment type="similarity">
    <text evidence="5">Belongs to the cyclophilin-type PPIase family.</text>
</comment>
<evidence type="ECO:0000313" key="10">
    <source>
        <dbReference type="Proteomes" id="UP000547209"/>
    </source>
</evidence>
<accession>A0A7X0RNZ5</accession>
<protein>
    <recommendedName>
        <fullName evidence="5">Peptidyl-prolyl cis-trans isomerase</fullName>
        <shortName evidence="5">PPIase</shortName>
        <ecNumber evidence="5">5.2.1.8</ecNumber>
    </recommendedName>
</protein>
<evidence type="ECO:0000259" key="8">
    <source>
        <dbReference type="PROSITE" id="PS50072"/>
    </source>
</evidence>
<feature type="region of interest" description="Disordered" evidence="6">
    <location>
        <begin position="46"/>
        <end position="65"/>
    </location>
</feature>
<gene>
    <name evidence="9" type="ORF">H7C19_02625</name>
</gene>
<dbReference type="PROSITE" id="PS50072">
    <property type="entry name" value="CSA_PPIASE_2"/>
    <property type="match status" value="1"/>
</dbReference>
<evidence type="ECO:0000256" key="2">
    <source>
        <dbReference type="ARBA" id="ARBA00002388"/>
    </source>
</evidence>
<keyword evidence="4 5" id="KW-0413">Isomerase</keyword>
<evidence type="ECO:0000256" key="4">
    <source>
        <dbReference type="ARBA" id="ARBA00023235"/>
    </source>
</evidence>
<dbReference type="InterPro" id="IPR002130">
    <property type="entry name" value="Cyclophilin-type_PPIase_dom"/>
</dbReference>
<name>A0A7X0RNZ5_9BACL</name>
<dbReference type="PRINTS" id="PR00153">
    <property type="entry name" value="CSAPPISMRASE"/>
</dbReference>
<sequence>MIRVASTSKEVTRLIHVNRKTVAMLILIFAIAIVAAGCGKRNMNDTPAASAPQASPSASPGPNPVVTIEMDSGKKITLELFPQVAPNTVNNFISLVKKGFYDGLGFHRVIPNFMIQGGDPDGRGSGGPGYAIKGEFEANGFKNDLLHKRGVISMARAQSNDTAGSQFFIMVAENATLDGKYAAFGIVTSGIETVDEIVNVETDAQDKPVKMPIMKKVTVDTKGVNYPEPEKVS</sequence>
<feature type="domain" description="PPIase cyclophilin-type" evidence="8">
    <location>
        <begin position="75"/>
        <end position="219"/>
    </location>
</feature>
<keyword evidence="7" id="KW-1133">Transmembrane helix</keyword>
<dbReference type="PROSITE" id="PS00170">
    <property type="entry name" value="CSA_PPIASE_1"/>
    <property type="match status" value="1"/>
</dbReference>
<dbReference type="AlphaFoldDB" id="A0A7X0RNZ5"/>
<dbReference type="InterPro" id="IPR020892">
    <property type="entry name" value="Cyclophilin-type_PPIase_CS"/>
</dbReference>
<dbReference type="EC" id="5.2.1.8" evidence="5"/>
<reference evidence="9 10" key="1">
    <citation type="submission" date="2020-08" db="EMBL/GenBank/DDBJ databases">
        <title>Cohnella phylogeny.</title>
        <authorList>
            <person name="Dunlap C."/>
        </authorList>
    </citation>
    <scope>NUCLEOTIDE SEQUENCE [LARGE SCALE GENOMIC DNA]</scope>
    <source>
        <strain evidence="9 10">DSM 28246</strain>
    </source>
</reference>
<comment type="function">
    <text evidence="2 5">PPIases accelerate the folding of proteins. It catalyzes the cis-trans isomerization of proline imidic peptide bonds in oligopeptides.</text>
</comment>
<dbReference type="PANTHER" id="PTHR45625">
    <property type="entry name" value="PEPTIDYL-PROLYL CIS-TRANS ISOMERASE-RELATED"/>
    <property type="match status" value="1"/>
</dbReference>
<dbReference type="GO" id="GO:0003755">
    <property type="term" value="F:peptidyl-prolyl cis-trans isomerase activity"/>
    <property type="evidence" value="ECO:0007669"/>
    <property type="project" value="UniProtKB-UniRule"/>
</dbReference>
<dbReference type="Gene3D" id="2.40.100.10">
    <property type="entry name" value="Cyclophilin-like"/>
    <property type="match status" value="1"/>
</dbReference>
<keyword evidence="7" id="KW-0472">Membrane</keyword>
<keyword evidence="10" id="KW-1185">Reference proteome</keyword>
<dbReference type="SUPFAM" id="SSF50891">
    <property type="entry name" value="Cyclophilin-like"/>
    <property type="match status" value="1"/>
</dbReference>
<evidence type="ECO:0000256" key="3">
    <source>
        <dbReference type="ARBA" id="ARBA00023110"/>
    </source>
</evidence>
<feature type="transmembrane region" description="Helical" evidence="7">
    <location>
        <begin position="21"/>
        <end position="37"/>
    </location>
</feature>
<comment type="catalytic activity">
    <reaction evidence="1 5">
        <text>[protein]-peptidylproline (omega=180) = [protein]-peptidylproline (omega=0)</text>
        <dbReference type="Rhea" id="RHEA:16237"/>
        <dbReference type="Rhea" id="RHEA-COMP:10747"/>
        <dbReference type="Rhea" id="RHEA-COMP:10748"/>
        <dbReference type="ChEBI" id="CHEBI:83833"/>
        <dbReference type="ChEBI" id="CHEBI:83834"/>
        <dbReference type="EC" id="5.2.1.8"/>
    </reaction>
</comment>
<evidence type="ECO:0000256" key="1">
    <source>
        <dbReference type="ARBA" id="ARBA00000971"/>
    </source>
</evidence>
<keyword evidence="3 5" id="KW-0697">Rotamase</keyword>
<dbReference type="CDD" id="cd00317">
    <property type="entry name" value="cyclophilin"/>
    <property type="match status" value="1"/>
</dbReference>
<dbReference type="InterPro" id="IPR044666">
    <property type="entry name" value="Cyclophilin_A-like"/>
</dbReference>
<evidence type="ECO:0000256" key="5">
    <source>
        <dbReference type="RuleBase" id="RU363019"/>
    </source>
</evidence>
<keyword evidence="7" id="KW-0812">Transmembrane</keyword>
<dbReference type="GO" id="GO:0006457">
    <property type="term" value="P:protein folding"/>
    <property type="evidence" value="ECO:0007669"/>
    <property type="project" value="InterPro"/>
</dbReference>
<dbReference type="Proteomes" id="UP000547209">
    <property type="component" value="Unassembled WGS sequence"/>
</dbReference>
<dbReference type="EMBL" id="JACJVP010000002">
    <property type="protein sequence ID" value="MBB6669574.1"/>
    <property type="molecule type" value="Genomic_DNA"/>
</dbReference>
<comment type="caution">
    <text evidence="9">The sequence shown here is derived from an EMBL/GenBank/DDBJ whole genome shotgun (WGS) entry which is preliminary data.</text>
</comment>
<evidence type="ECO:0000256" key="7">
    <source>
        <dbReference type="SAM" id="Phobius"/>
    </source>
</evidence>
<proteinExistence type="inferred from homology"/>
<evidence type="ECO:0000256" key="6">
    <source>
        <dbReference type="SAM" id="MobiDB-lite"/>
    </source>
</evidence>
<feature type="compositionally biased region" description="Low complexity" evidence="6">
    <location>
        <begin position="47"/>
        <end position="60"/>
    </location>
</feature>
<dbReference type="InterPro" id="IPR029000">
    <property type="entry name" value="Cyclophilin-like_dom_sf"/>
</dbReference>